<accession>E1X5D6</accession>
<dbReference type="Pfam" id="PF05990">
    <property type="entry name" value="DUF900"/>
    <property type="match status" value="1"/>
</dbReference>
<reference evidence="2" key="1">
    <citation type="journal article" date="2013" name="ISME J.">
        <title>A small predatory core genome in the divergent marine Bacteriovorax marinus SJ and the terrestrial Bdellovibrio bacteriovorus.</title>
        <authorList>
            <person name="Crossman L.C."/>
            <person name="Chen H."/>
            <person name="Cerdeno-Tarraga A.M."/>
            <person name="Brooks K."/>
            <person name="Quail M.A."/>
            <person name="Pineiro S.A."/>
            <person name="Hobley L."/>
            <person name="Sockett R.E."/>
            <person name="Bentley S.D."/>
            <person name="Parkhill J."/>
            <person name="Williams H.N."/>
            <person name="Stine O.C."/>
        </authorList>
    </citation>
    <scope>NUCLEOTIDE SEQUENCE [LARGE SCALE GENOMIC DNA]</scope>
    <source>
        <strain evidence="2">ATCC BAA-682 / DSM 15412 / SJ</strain>
    </source>
</reference>
<evidence type="ECO:0000313" key="2">
    <source>
        <dbReference type="Proteomes" id="UP000008963"/>
    </source>
</evidence>
<organism evidence="1 2">
    <name type="scientific">Halobacteriovorax marinus (strain ATCC BAA-682 / DSM 15412 / SJ)</name>
    <name type="common">Bacteriovorax marinus</name>
    <dbReference type="NCBI Taxonomy" id="862908"/>
    <lineage>
        <taxon>Bacteria</taxon>
        <taxon>Pseudomonadati</taxon>
        <taxon>Bdellovibrionota</taxon>
        <taxon>Bacteriovoracia</taxon>
        <taxon>Bacteriovoracales</taxon>
        <taxon>Halobacteriovoraceae</taxon>
        <taxon>Halobacteriovorax</taxon>
    </lineage>
</organism>
<dbReference type="EMBL" id="FQ312005">
    <property type="protein sequence ID" value="CBW27257.1"/>
    <property type="molecule type" value="Genomic_DNA"/>
</dbReference>
<dbReference type="KEGG" id="bmx:BMS_2464"/>
<evidence type="ECO:0000313" key="1">
    <source>
        <dbReference type="EMBL" id="CBW27257.1"/>
    </source>
</evidence>
<name>E1X5D6_HALMS</name>
<sequence>MDDVLMHNTTRRINIFVHGRGKHPEKGLGVMSELENMYGVSSIMFHWPSWKSAVERPVGNAISSSEDLYVFLNALNNYISEHPFKTFGLKFSLLVHSMGNIVFKEMMQNHYSSGSFKYNLFDTLILNAADVPVRDHQSWVDKIDFSKENFITYNDNDIVLFGSEQLDRFSDDFEEYEGTRLGKNVDKAVKKSNEERSNNAKYLNISKLTFTGHRHFITDLKKKNRELRSIFSRLIKGRRPYLNKRDGVYKVRENVYYFKHD</sequence>
<protein>
    <recommendedName>
        <fullName evidence="3">Alpha/beta hydrolase</fullName>
    </recommendedName>
</protein>
<dbReference type="AlphaFoldDB" id="E1X5D6"/>
<dbReference type="Proteomes" id="UP000008963">
    <property type="component" value="Chromosome"/>
</dbReference>
<evidence type="ECO:0008006" key="3">
    <source>
        <dbReference type="Google" id="ProtNLM"/>
    </source>
</evidence>
<dbReference type="PATRIC" id="fig|862908.3.peg.2350"/>
<dbReference type="eggNOG" id="COG4782">
    <property type="taxonomic scope" value="Bacteria"/>
</dbReference>
<gene>
    <name evidence="1" type="ordered locus">BMS_2464</name>
</gene>
<dbReference type="ESTHER" id="bacms-e1x5d6">
    <property type="family name" value="Duf_900"/>
</dbReference>
<keyword evidence="2" id="KW-1185">Reference proteome</keyword>
<proteinExistence type="predicted"/>
<dbReference type="InterPro" id="IPR010297">
    <property type="entry name" value="DUF900_hydrolase"/>
</dbReference>
<dbReference type="HOGENOM" id="CLU_1064636_0_0_7"/>